<protein>
    <submittedName>
        <fullName evidence="1">HEAT repeat domain-containing protein</fullName>
    </submittedName>
</protein>
<name>A0AAU8NBC9_9BACL</name>
<dbReference type="InterPro" id="IPR011989">
    <property type="entry name" value="ARM-like"/>
</dbReference>
<dbReference type="SUPFAM" id="SSF48371">
    <property type="entry name" value="ARM repeat"/>
    <property type="match status" value="1"/>
</dbReference>
<evidence type="ECO:0000313" key="1">
    <source>
        <dbReference type="EMBL" id="XCP93855.1"/>
    </source>
</evidence>
<gene>
    <name evidence="1" type="ORF">ABXS70_22065</name>
</gene>
<dbReference type="InterPro" id="IPR016024">
    <property type="entry name" value="ARM-type_fold"/>
</dbReference>
<sequence>MKNNHTPLSKQLVLQQLDSLGYSNRMKEIARLGRNHPAPENYAALLIELLDGGTAYEAHLALTGAGAVQNAQVVIHALKHPKAGVRGRAAGMLADVVTDPGYAIESEIVSMSYHCRHLLLRSIVKYNRQNWAERLLPIVLQRWGAKEAVLLLYICGEETVRAQLPKLGYAIRNWRIITTRYPDLVSAYLKDALNKTADSGKSSVWYMMSTAVEKLGVFRPSALLDFALQYGPEELIHPVIKDQLGILIQTSPERVFELLTREKTRAYLLNHGIPAGVLKKRRYFTSAQWTALVTMLAEAPYQVAKVLDTLAPSIREALFDAAYPEQERKTRMFPTALLDVLPHQLRDKEAARMLMLREIREDRGRTLEMTARRLIAEARKTLEQSVQVSNADERALAYSRLIQSTALSRRGMEETLHFLTRVKNDQDPVRFTVMSELSNCPVPMFQEEHIDHLTILLDSVIDARDTSYGTRTAAEKLAFAILREHAQDPECRLFQFALQTLKRMAMRDGQFMLFARDWDSLPQTALETLFDEIYALGIEANKRESDYVVLRMADAFGKAIDRLPKLHELLEELVQGKKSAAQAVRYWLAPYKTRDARVRKLLDLDPTFISFYEVFKHLHLKRQEWLDPFISGKVIKGRHLSGKTIYLVPAYDGFYRWLPRQQQALALLLERAAQDGKRSFHERANAMRSLAGMPDYRSNPLLEKMLQEPEIHIVEAALHAFSLAEEPEEALPVLLDHLDGDRARVAMYSIPKCARRVSPALLTSLLSKLLDREKLKITVRKEAVRLLGAYKSSESMTLLVREYEKPNRHKDVIIAIGHAARQCLDDERSWAMMSVMASSSDRDIARSLLNQYPDELPVEARLRYLQWITEIASHYDPMVSMEAFHAMARWGHVSAETIADCAVKALIDLQHGTHWKAALHALVTVCVDGKVNDQVVHVIRHLADAQVQSEWNAGSERDLPHRQRLLELIDRLVSLTPSVRSRLVPLYALIIEALQPFETLKLALTRLHLAAVDWGQPEQAVDRLQRVIDIVNAHGHVLESVDRQVQQTVMVSKGDWKPEQLLRIVDLLQVRPDMPSSYMELTLLKIAGEVLLWNEDCRNRLRNYRQHKHEAVRLRALDSWTTLE</sequence>
<organism evidence="1">
    <name type="scientific">Paenibacillus sp. AN1007</name>
    <dbReference type="NCBI Taxonomy" id="3151385"/>
    <lineage>
        <taxon>Bacteria</taxon>
        <taxon>Bacillati</taxon>
        <taxon>Bacillota</taxon>
        <taxon>Bacilli</taxon>
        <taxon>Bacillales</taxon>
        <taxon>Paenibacillaceae</taxon>
        <taxon>Paenibacillus</taxon>
    </lineage>
</organism>
<dbReference type="AlphaFoldDB" id="A0AAU8NBC9"/>
<dbReference type="RefSeq" id="WP_366290893.1">
    <property type="nucleotide sequence ID" value="NZ_CP159992.1"/>
</dbReference>
<dbReference type="Gene3D" id="1.25.10.10">
    <property type="entry name" value="Leucine-rich Repeat Variant"/>
    <property type="match status" value="1"/>
</dbReference>
<reference evidence="1" key="1">
    <citation type="submission" date="2024-05" db="EMBL/GenBank/DDBJ databases">
        <title>Draft genome assemblies of 36 bacteria isolated from hibernating arctic ground squirrels.</title>
        <authorList>
            <person name="McKee H."/>
            <person name="Mullen L."/>
            <person name="Drown D.M."/>
            <person name="Duddleston K.N."/>
        </authorList>
    </citation>
    <scope>NUCLEOTIDE SEQUENCE</scope>
    <source>
        <strain evidence="1">AN1007</strain>
    </source>
</reference>
<proteinExistence type="predicted"/>
<dbReference type="EMBL" id="CP159992">
    <property type="protein sequence ID" value="XCP93855.1"/>
    <property type="molecule type" value="Genomic_DNA"/>
</dbReference>
<accession>A0AAU8NBC9</accession>